<dbReference type="InterPro" id="IPR013046">
    <property type="entry name" value="GpV/Gp45"/>
</dbReference>
<dbReference type="AlphaFoldDB" id="A0ABD4SVW6"/>
<accession>A0ABD4SVW6</accession>
<proteinExistence type="predicted"/>
<feature type="domain" description="Bacteriophage Mu Gp45 N-terminal" evidence="2">
    <location>
        <begin position="21"/>
        <end position="87"/>
    </location>
</feature>
<feature type="region of interest" description="Disordered" evidence="1">
    <location>
        <begin position="177"/>
        <end position="202"/>
    </location>
</feature>
<protein>
    <submittedName>
        <fullName evidence="3">Phage baseplate assembly protein V</fullName>
    </submittedName>
</protein>
<evidence type="ECO:0000259" key="2">
    <source>
        <dbReference type="Pfam" id="PF06890"/>
    </source>
</evidence>
<dbReference type="RefSeq" id="WP_239894668.1">
    <property type="nucleotide sequence ID" value="NZ_JAJAXM010000057.1"/>
</dbReference>
<name>A0ABD4SVW6_9NEIS</name>
<comment type="caution">
    <text evidence="3">The sequence shown here is derived from an EMBL/GenBank/DDBJ whole genome shotgun (WGS) entry which is preliminary data.</text>
</comment>
<sequence length="202" mass="20677">MLADIDRRIGRALAGIRQAFRGVLRGTRGGKGSQLAQVDGLAGEPLPDLELFQQFGFTSNPPSGTAVVVLPLGGRTSHGIIVATENGAYRIGDLKPGETAIFNAFGDRFVFRDGRIDGTTKAFRLVASEGMEFDTPAAKFTGAVTVEDALTGTGGMAISGGDGARVEGSLHATGDVSAGDISLTGHHHDGDSGGQTSPPKAA</sequence>
<dbReference type="InterPro" id="IPR014462">
    <property type="entry name" value="Phage_Mu_Gp45"/>
</dbReference>
<evidence type="ECO:0000313" key="4">
    <source>
        <dbReference type="Proteomes" id="UP001200247"/>
    </source>
</evidence>
<dbReference type="Pfam" id="PF06890">
    <property type="entry name" value="Phage_Mu_Gp45"/>
    <property type="match status" value="1"/>
</dbReference>
<dbReference type="EMBL" id="JAJAXM010000057">
    <property type="protein sequence ID" value="MCG9027387.1"/>
    <property type="molecule type" value="Genomic_DNA"/>
</dbReference>
<dbReference type="NCBIfam" id="TIGR01644">
    <property type="entry name" value="phage_P2_V"/>
    <property type="match status" value="1"/>
</dbReference>
<dbReference type="Proteomes" id="UP001200247">
    <property type="component" value="Unassembled WGS sequence"/>
</dbReference>
<gene>
    <name evidence="3" type="ORF">LH440_16095</name>
</gene>
<evidence type="ECO:0000313" key="3">
    <source>
        <dbReference type="EMBL" id="MCG9027387.1"/>
    </source>
</evidence>
<reference evidence="3 4" key="1">
    <citation type="submission" date="2021-10" db="EMBL/GenBank/DDBJ databases">
        <title>Whole-genome sequencing analysis of Laribacter hongkongensis: virulence gene profiles, carbohydrate-active enzyme prediction, and antimicrobial resistance characterization.</title>
        <authorList>
            <person name="Yuan P."/>
            <person name="Zhan Y."/>
            <person name="Chen D."/>
        </authorList>
    </citation>
    <scope>NUCLEOTIDE SEQUENCE [LARGE SCALE GENOMIC DNA]</scope>
    <source>
        <strain evidence="3 4">W67</strain>
    </source>
</reference>
<dbReference type="PIRSF" id="PIRSF012337">
    <property type="entry name" value="gp45"/>
    <property type="match status" value="1"/>
</dbReference>
<evidence type="ECO:0000256" key="1">
    <source>
        <dbReference type="SAM" id="MobiDB-lite"/>
    </source>
</evidence>
<dbReference type="InterPro" id="IPR053861">
    <property type="entry name" value="Phage_Mu_Gp45_N"/>
</dbReference>
<organism evidence="3 4">
    <name type="scientific">Laribacter hongkongensis</name>
    <dbReference type="NCBI Taxonomy" id="168471"/>
    <lineage>
        <taxon>Bacteria</taxon>
        <taxon>Pseudomonadati</taxon>
        <taxon>Pseudomonadota</taxon>
        <taxon>Betaproteobacteria</taxon>
        <taxon>Neisseriales</taxon>
        <taxon>Aquaspirillaceae</taxon>
        <taxon>Laribacter</taxon>
    </lineage>
</organism>